<evidence type="ECO:0000256" key="6">
    <source>
        <dbReference type="ARBA" id="ARBA00023136"/>
    </source>
</evidence>
<dbReference type="InterPro" id="IPR003593">
    <property type="entry name" value="AAA+_ATPase"/>
</dbReference>
<dbReference type="AlphaFoldDB" id="A0A1J5HS87"/>
<accession>A0A1J5HS87</accession>
<dbReference type="Proteomes" id="UP000182344">
    <property type="component" value="Unassembled WGS sequence"/>
</dbReference>
<evidence type="ECO:0000256" key="3">
    <source>
        <dbReference type="ARBA" id="ARBA00022741"/>
    </source>
</evidence>
<dbReference type="EMBL" id="MNZO01000012">
    <property type="protein sequence ID" value="OIP87652.1"/>
    <property type="molecule type" value="Genomic_DNA"/>
</dbReference>
<evidence type="ECO:0000256" key="1">
    <source>
        <dbReference type="ARBA" id="ARBA00004651"/>
    </source>
</evidence>
<keyword evidence="2 7" id="KW-0812">Transmembrane</keyword>
<gene>
    <name evidence="10" type="ORF">AUK05_00795</name>
</gene>
<organism evidence="10 11">
    <name type="scientific">Candidatus Shapirobacteria bacterium CG2_30_35_20</name>
    <dbReference type="NCBI Taxonomy" id="1805376"/>
    <lineage>
        <taxon>Bacteria</taxon>
        <taxon>Candidatus Shapironibacteriota</taxon>
    </lineage>
</organism>
<keyword evidence="3" id="KW-0547">Nucleotide-binding</keyword>
<evidence type="ECO:0000256" key="2">
    <source>
        <dbReference type="ARBA" id="ARBA00022692"/>
    </source>
</evidence>
<feature type="transmembrane region" description="Helical" evidence="7">
    <location>
        <begin position="260"/>
        <end position="293"/>
    </location>
</feature>
<dbReference type="GO" id="GO:0015421">
    <property type="term" value="F:ABC-type oligopeptide transporter activity"/>
    <property type="evidence" value="ECO:0007669"/>
    <property type="project" value="TreeGrafter"/>
</dbReference>
<proteinExistence type="predicted"/>
<evidence type="ECO:0000256" key="4">
    <source>
        <dbReference type="ARBA" id="ARBA00022840"/>
    </source>
</evidence>
<dbReference type="Gene3D" id="3.40.50.300">
    <property type="entry name" value="P-loop containing nucleotide triphosphate hydrolases"/>
    <property type="match status" value="1"/>
</dbReference>
<feature type="transmembrane region" description="Helical" evidence="7">
    <location>
        <begin position="67"/>
        <end position="87"/>
    </location>
</feature>
<dbReference type="InterPro" id="IPR003439">
    <property type="entry name" value="ABC_transporter-like_ATP-bd"/>
</dbReference>
<evidence type="ECO:0008006" key="12">
    <source>
        <dbReference type="Google" id="ProtNLM"/>
    </source>
</evidence>
<feature type="transmembrane region" description="Helical" evidence="7">
    <location>
        <begin position="146"/>
        <end position="164"/>
    </location>
</feature>
<evidence type="ECO:0000259" key="8">
    <source>
        <dbReference type="PROSITE" id="PS50893"/>
    </source>
</evidence>
<keyword evidence="4" id="KW-0067">ATP-binding</keyword>
<comment type="subcellular location">
    <subcellularLocation>
        <location evidence="1">Cell membrane</location>
        <topology evidence="1">Multi-pass membrane protein</topology>
    </subcellularLocation>
</comment>
<dbReference type="PROSITE" id="PS50929">
    <property type="entry name" value="ABC_TM1F"/>
    <property type="match status" value="1"/>
</dbReference>
<evidence type="ECO:0000313" key="10">
    <source>
        <dbReference type="EMBL" id="OIP87652.1"/>
    </source>
</evidence>
<dbReference type="GO" id="GO:0016887">
    <property type="term" value="F:ATP hydrolysis activity"/>
    <property type="evidence" value="ECO:0007669"/>
    <property type="project" value="InterPro"/>
</dbReference>
<dbReference type="InterPro" id="IPR039421">
    <property type="entry name" value="Type_1_exporter"/>
</dbReference>
<feature type="domain" description="ABC transporter" evidence="8">
    <location>
        <begin position="348"/>
        <end position="587"/>
    </location>
</feature>
<name>A0A1J5HS87_9BACT</name>
<dbReference type="STRING" id="1805376.AUK05_00795"/>
<dbReference type="SUPFAM" id="SSF90123">
    <property type="entry name" value="ABC transporter transmembrane region"/>
    <property type="match status" value="1"/>
</dbReference>
<dbReference type="Gene3D" id="1.20.1560.10">
    <property type="entry name" value="ABC transporter type 1, transmembrane domain"/>
    <property type="match status" value="1"/>
</dbReference>
<comment type="caution">
    <text evidence="10">The sequence shown here is derived from an EMBL/GenBank/DDBJ whole genome shotgun (WGS) entry which is preliminary data.</text>
</comment>
<evidence type="ECO:0000259" key="9">
    <source>
        <dbReference type="PROSITE" id="PS50929"/>
    </source>
</evidence>
<evidence type="ECO:0000256" key="7">
    <source>
        <dbReference type="SAM" id="Phobius"/>
    </source>
</evidence>
<feature type="transmembrane region" description="Helical" evidence="7">
    <location>
        <begin position="30"/>
        <end position="47"/>
    </location>
</feature>
<feature type="domain" description="ABC transmembrane type-1" evidence="9">
    <location>
        <begin position="32"/>
        <end position="315"/>
    </location>
</feature>
<reference evidence="10 11" key="1">
    <citation type="journal article" date="2016" name="Environ. Microbiol.">
        <title>Genomic resolution of a cold subsurface aquifer community provides metabolic insights for novel microbes adapted to high CO concentrations.</title>
        <authorList>
            <person name="Probst A.J."/>
            <person name="Castelle C.J."/>
            <person name="Singh A."/>
            <person name="Brown C.T."/>
            <person name="Anantharaman K."/>
            <person name="Sharon I."/>
            <person name="Hug L.A."/>
            <person name="Burstein D."/>
            <person name="Emerson J.B."/>
            <person name="Thomas B.C."/>
            <person name="Banfield J.F."/>
        </authorList>
    </citation>
    <scope>NUCLEOTIDE SEQUENCE [LARGE SCALE GENOMIC DNA]</scope>
    <source>
        <strain evidence="10">CG2_30_35_20</strain>
    </source>
</reference>
<dbReference type="InterPro" id="IPR027417">
    <property type="entry name" value="P-loop_NTPase"/>
</dbReference>
<dbReference type="Pfam" id="PF00664">
    <property type="entry name" value="ABC_membrane"/>
    <property type="match status" value="1"/>
</dbReference>
<dbReference type="Pfam" id="PF00005">
    <property type="entry name" value="ABC_tran"/>
    <property type="match status" value="1"/>
</dbReference>
<feature type="transmembrane region" description="Helical" evidence="7">
    <location>
        <begin position="170"/>
        <end position="189"/>
    </location>
</feature>
<evidence type="ECO:0000256" key="5">
    <source>
        <dbReference type="ARBA" id="ARBA00022989"/>
    </source>
</evidence>
<dbReference type="SMART" id="SM00382">
    <property type="entry name" value="AAA"/>
    <property type="match status" value="1"/>
</dbReference>
<dbReference type="SUPFAM" id="SSF52540">
    <property type="entry name" value="P-loop containing nucleoside triphosphate hydrolases"/>
    <property type="match status" value="1"/>
</dbReference>
<dbReference type="PANTHER" id="PTHR43394:SF1">
    <property type="entry name" value="ATP-BINDING CASSETTE SUB-FAMILY B MEMBER 10, MITOCHONDRIAL"/>
    <property type="match status" value="1"/>
</dbReference>
<keyword evidence="5 7" id="KW-1133">Transmembrane helix</keyword>
<dbReference type="PANTHER" id="PTHR43394">
    <property type="entry name" value="ATP-DEPENDENT PERMEASE MDL1, MITOCHONDRIAL"/>
    <property type="match status" value="1"/>
</dbReference>
<dbReference type="PROSITE" id="PS50893">
    <property type="entry name" value="ABC_TRANSPORTER_2"/>
    <property type="match status" value="1"/>
</dbReference>
<evidence type="ECO:0000313" key="11">
    <source>
        <dbReference type="Proteomes" id="UP000182344"/>
    </source>
</evidence>
<protein>
    <recommendedName>
        <fullName evidence="12">ABC transporter domain-containing protein</fullName>
    </recommendedName>
</protein>
<dbReference type="GO" id="GO:0005886">
    <property type="term" value="C:plasma membrane"/>
    <property type="evidence" value="ECO:0007669"/>
    <property type="project" value="UniProtKB-SubCell"/>
</dbReference>
<sequence length="594" mass="68617">MTTNNRGEIKNILRSTWWVIKLLFKFSPRLFVAVFVTQIFTSVAPFLRSGIFSQLIDSLTNRVGNNWVNPFVAFLGLGLVTSLFFFLQGQLNRILDIKLQAYLRKMFIGKVARLDYQHLESKETSALISKVDEEFGWRIRQTVGDISNLFFNIVSLITITVVILPKYPYVWLLIMLSQIPQYLVEHFWVKKEWQVHEVNSDKNKEMWDLNYELRQKNYIAELRINNAIDFLVLKFNSLFDFFANQRVSIRMAKTPNKIWLTILSIVISGVSLGVIINDVVMGVLTIGAFTFYFDTIRRVSEVFSSFVYTTVSITENSYHIDNFRQIMELQNIIDEGEIKLDNKSVPKIEFKNVSFKYPGSDRFVFENINLIINSSEEIAIVGENGAGKSTLIKLLCCFYYPTSGTILIDGIDSRKVNLKSWYRHLAFLTQEFNNFNNMTLAENVTIGDPNKKIKRKNILNALENADARFWKKYKRGIETPMSQRYGGEEPSWGQWQKISIARIFYRNSSVMILDEPTASIDALSESKIFDKLYSEVKNKTLIIVSHRFSTVRNAQRIIVLSKGKIAEQGSHEELLAIKNGIYAKSFKLQAKGYN</sequence>
<dbReference type="InterPro" id="IPR036640">
    <property type="entry name" value="ABC1_TM_sf"/>
</dbReference>
<dbReference type="GO" id="GO:0005524">
    <property type="term" value="F:ATP binding"/>
    <property type="evidence" value="ECO:0007669"/>
    <property type="project" value="UniProtKB-KW"/>
</dbReference>
<keyword evidence="6 7" id="KW-0472">Membrane</keyword>
<dbReference type="InterPro" id="IPR011527">
    <property type="entry name" value="ABC1_TM_dom"/>
</dbReference>